<organism evidence="2">
    <name type="scientific">Arion vulgaris</name>
    <dbReference type="NCBI Taxonomy" id="1028688"/>
    <lineage>
        <taxon>Eukaryota</taxon>
        <taxon>Metazoa</taxon>
        <taxon>Spiralia</taxon>
        <taxon>Lophotrochozoa</taxon>
        <taxon>Mollusca</taxon>
        <taxon>Gastropoda</taxon>
        <taxon>Heterobranchia</taxon>
        <taxon>Euthyneura</taxon>
        <taxon>Panpulmonata</taxon>
        <taxon>Eupulmonata</taxon>
        <taxon>Stylommatophora</taxon>
        <taxon>Helicina</taxon>
        <taxon>Arionoidea</taxon>
        <taxon>Arionidae</taxon>
        <taxon>Arion</taxon>
    </lineage>
</organism>
<gene>
    <name evidence="2" type="primary">ORF20161</name>
</gene>
<accession>A0A0B6YD25</accession>
<feature type="compositionally biased region" description="Basic residues" evidence="1">
    <location>
        <begin position="91"/>
        <end position="113"/>
    </location>
</feature>
<feature type="compositionally biased region" description="Basic residues" evidence="1">
    <location>
        <begin position="49"/>
        <end position="61"/>
    </location>
</feature>
<evidence type="ECO:0000313" key="2">
    <source>
        <dbReference type="EMBL" id="CEK53395.1"/>
    </source>
</evidence>
<feature type="non-terminal residue" evidence="2">
    <location>
        <position position="125"/>
    </location>
</feature>
<feature type="non-terminal residue" evidence="2">
    <location>
        <position position="1"/>
    </location>
</feature>
<name>A0A0B6YD25_9EUPU</name>
<feature type="region of interest" description="Disordered" evidence="1">
    <location>
        <begin position="1"/>
        <end position="125"/>
    </location>
</feature>
<feature type="compositionally biased region" description="Polar residues" evidence="1">
    <location>
        <begin position="80"/>
        <end position="90"/>
    </location>
</feature>
<evidence type="ECO:0000256" key="1">
    <source>
        <dbReference type="SAM" id="MobiDB-lite"/>
    </source>
</evidence>
<reference evidence="2" key="1">
    <citation type="submission" date="2014-12" db="EMBL/GenBank/DDBJ databases">
        <title>Insight into the proteome of Arion vulgaris.</title>
        <authorList>
            <person name="Aradska J."/>
            <person name="Bulat T."/>
            <person name="Smidak R."/>
            <person name="Sarate P."/>
            <person name="Gangsoo J."/>
            <person name="Sialana F."/>
            <person name="Bilban M."/>
            <person name="Lubec G."/>
        </authorList>
    </citation>
    <scope>NUCLEOTIDE SEQUENCE</scope>
    <source>
        <tissue evidence="2">Skin</tissue>
    </source>
</reference>
<proteinExistence type="predicted"/>
<dbReference type="EMBL" id="HACG01006530">
    <property type="protein sequence ID" value="CEK53395.1"/>
    <property type="molecule type" value="Transcribed_RNA"/>
</dbReference>
<sequence length="125" mass="14416">EDIGSSDSGDWRPQKTWYNSHASSRTRGRTLRNFVIDDEDYNSDENASKRRSTRNSNRGRIHYSDWDSNEEETEEEVSRSDGNSDNSFSTGRRKSQKLRATQTKKKVVSRKMSTKTDSDSSITIK</sequence>
<dbReference type="AlphaFoldDB" id="A0A0B6YD25"/>
<protein>
    <submittedName>
        <fullName evidence="2">Uncharacterized protein</fullName>
    </submittedName>
</protein>